<dbReference type="PANTHER" id="PTHR35007">
    <property type="entry name" value="INTEGRAL MEMBRANE PROTEIN-RELATED"/>
    <property type="match status" value="1"/>
</dbReference>
<name>A0A940YII3_9BURK</name>
<protein>
    <submittedName>
        <fullName evidence="8">Type II secretion system F family protein</fullName>
    </submittedName>
</protein>
<dbReference type="AlphaFoldDB" id="A0A940YII3"/>
<keyword evidence="2" id="KW-1003">Cell membrane</keyword>
<feature type="transmembrane region" description="Helical" evidence="6">
    <location>
        <begin position="252"/>
        <end position="272"/>
    </location>
</feature>
<dbReference type="InterPro" id="IPR018076">
    <property type="entry name" value="T2SS_GspF_dom"/>
</dbReference>
<comment type="caution">
    <text evidence="8">The sequence shown here is derived from an EMBL/GenBank/DDBJ whole genome shotgun (WGS) entry which is preliminary data.</text>
</comment>
<evidence type="ECO:0000259" key="7">
    <source>
        <dbReference type="Pfam" id="PF00482"/>
    </source>
</evidence>
<dbReference type="Gene3D" id="1.20.81.30">
    <property type="entry name" value="Type II secretion system (T2SS), domain F"/>
    <property type="match status" value="1"/>
</dbReference>
<dbReference type="RefSeq" id="WP_210856837.1">
    <property type="nucleotide sequence ID" value="NZ_JAGQDD010000024.1"/>
</dbReference>
<accession>A0A940YII3</accession>
<keyword evidence="4 6" id="KW-1133">Transmembrane helix</keyword>
<dbReference type="EMBL" id="JAGQDD010000024">
    <property type="protein sequence ID" value="MBQ0933170.1"/>
    <property type="molecule type" value="Genomic_DNA"/>
</dbReference>
<evidence type="ECO:0000313" key="9">
    <source>
        <dbReference type="Proteomes" id="UP000676246"/>
    </source>
</evidence>
<sequence length="280" mass="30391">MNTEALVIALLVFASVLLLVSAISGAYIAWRASFTEHARVTLEDMFLFIDPRRLFRLNLLMFMLLPLLVWLLSGAPVLALLAGLLGAGLPRLAWVVMRQRRAARLVQQLPDGLTMMAGSLRAGASLQNALDLLVRESPAPLSQEFSLLLREQRLGVALEDALHGMGQRLKMEEVDLFVSALTIAKEVGGNLSEVLERLSSALRAKAVMEGKIRALTAQGKLQGLIVGLLPIFLAGVLYLMDPPAMLPLFTTLYGWGVMAAVAVLLLLGGVFIRKIVSIDV</sequence>
<evidence type="ECO:0000256" key="6">
    <source>
        <dbReference type="SAM" id="Phobius"/>
    </source>
</evidence>
<evidence type="ECO:0000256" key="4">
    <source>
        <dbReference type="ARBA" id="ARBA00022989"/>
    </source>
</evidence>
<reference evidence="8 9" key="1">
    <citation type="submission" date="2021-04" db="EMBL/GenBank/DDBJ databases">
        <title>The genome sequence of Ideonella sp. 3Y2.</title>
        <authorList>
            <person name="Liu Y."/>
        </authorList>
    </citation>
    <scope>NUCLEOTIDE SEQUENCE [LARGE SCALE GENOMIC DNA]</scope>
    <source>
        <strain evidence="8 9">3Y2</strain>
    </source>
</reference>
<organism evidence="8 9">
    <name type="scientific">Ideonella alba</name>
    <dbReference type="NCBI Taxonomy" id="2824118"/>
    <lineage>
        <taxon>Bacteria</taxon>
        <taxon>Pseudomonadati</taxon>
        <taxon>Pseudomonadota</taxon>
        <taxon>Betaproteobacteria</taxon>
        <taxon>Burkholderiales</taxon>
        <taxon>Sphaerotilaceae</taxon>
        <taxon>Ideonella</taxon>
    </lineage>
</organism>
<keyword evidence="5 6" id="KW-0472">Membrane</keyword>
<feature type="domain" description="Type II secretion system protein GspF" evidence="7">
    <location>
        <begin position="114"/>
        <end position="238"/>
    </location>
</feature>
<gene>
    <name evidence="8" type="ORF">KAK03_22085</name>
</gene>
<evidence type="ECO:0000256" key="3">
    <source>
        <dbReference type="ARBA" id="ARBA00022692"/>
    </source>
</evidence>
<evidence type="ECO:0000256" key="2">
    <source>
        <dbReference type="ARBA" id="ARBA00022475"/>
    </source>
</evidence>
<feature type="transmembrane region" description="Helical" evidence="6">
    <location>
        <begin position="6"/>
        <end position="30"/>
    </location>
</feature>
<evidence type="ECO:0000256" key="1">
    <source>
        <dbReference type="ARBA" id="ARBA00004651"/>
    </source>
</evidence>
<evidence type="ECO:0000313" key="8">
    <source>
        <dbReference type="EMBL" id="MBQ0933170.1"/>
    </source>
</evidence>
<comment type="subcellular location">
    <subcellularLocation>
        <location evidence="1">Cell membrane</location>
        <topology evidence="1">Multi-pass membrane protein</topology>
    </subcellularLocation>
</comment>
<dbReference type="GO" id="GO:0005886">
    <property type="term" value="C:plasma membrane"/>
    <property type="evidence" value="ECO:0007669"/>
    <property type="project" value="UniProtKB-SubCell"/>
</dbReference>
<dbReference type="PANTHER" id="PTHR35007:SF1">
    <property type="entry name" value="PILUS ASSEMBLY PROTEIN"/>
    <property type="match status" value="1"/>
</dbReference>
<dbReference type="Proteomes" id="UP000676246">
    <property type="component" value="Unassembled WGS sequence"/>
</dbReference>
<feature type="transmembrane region" description="Helical" evidence="6">
    <location>
        <begin position="221"/>
        <end position="240"/>
    </location>
</feature>
<dbReference type="InterPro" id="IPR042094">
    <property type="entry name" value="T2SS_GspF_sf"/>
</dbReference>
<evidence type="ECO:0000256" key="5">
    <source>
        <dbReference type="ARBA" id="ARBA00023136"/>
    </source>
</evidence>
<keyword evidence="3 6" id="KW-0812">Transmembrane</keyword>
<dbReference type="Pfam" id="PF00482">
    <property type="entry name" value="T2SSF"/>
    <property type="match status" value="1"/>
</dbReference>
<feature type="transmembrane region" description="Helical" evidence="6">
    <location>
        <begin position="78"/>
        <end position="97"/>
    </location>
</feature>
<keyword evidence="9" id="KW-1185">Reference proteome</keyword>
<proteinExistence type="predicted"/>